<dbReference type="Pfam" id="PF02086">
    <property type="entry name" value="MethyltransfD12"/>
    <property type="match status" value="1"/>
</dbReference>
<dbReference type="GO" id="GO:0009007">
    <property type="term" value="F:site-specific DNA-methyltransferase (adenine-specific) activity"/>
    <property type="evidence" value="ECO:0007669"/>
    <property type="project" value="UniProtKB-EC"/>
</dbReference>
<protein>
    <recommendedName>
        <fullName evidence="2">site-specific DNA-methyltransferase (adenine-specific)</fullName>
        <ecNumber evidence="2">2.1.1.72</ecNumber>
    </recommendedName>
</protein>
<evidence type="ECO:0000256" key="3">
    <source>
        <dbReference type="ARBA" id="ARBA00022603"/>
    </source>
</evidence>
<organism evidence="7 8">
    <name type="scientific">Borrelia turcica IST7</name>
    <dbReference type="NCBI Taxonomy" id="1104446"/>
    <lineage>
        <taxon>Bacteria</taxon>
        <taxon>Pseudomonadati</taxon>
        <taxon>Spirochaetota</taxon>
        <taxon>Spirochaetia</taxon>
        <taxon>Spirochaetales</taxon>
        <taxon>Borreliaceae</taxon>
        <taxon>Borrelia</taxon>
    </lineage>
</organism>
<dbReference type="AlphaFoldDB" id="A0A386PNM0"/>
<evidence type="ECO:0000256" key="1">
    <source>
        <dbReference type="ARBA" id="ARBA00006594"/>
    </source>
</evidence>
<keyword evidence="8" id="KW-1185">Reference proteome</keyword>
<dbReference type="GO" id="GO:1904047">
    <property type="term" value="F:S-adenosyl-L-methionine binding"/>
    <property type="evidence" value="ECO:0007669"/>
    <property type="project" value="TreeGrafter"/>
</dbReference>
<dbReference type="KEGG" id="btur:DB313_06090"/>
<dbReference type="GO" id="GO:0043565">
    <property type="term" value="F:sequence-specific DNA binding"/>
    <property type="evidence" value="ECO:0007669"/>
    <property type="project" value="TreeGrafter"/>
</dbReference>
<evidence type="ECO:0000313" key="7">
    <source>
        <dbReference type="EMBL" id="AYE37071.1"/>
    </source>
</evidence>
<dbReference type="PRINTS" id="PR00505">
    <property type="entry name" value="D12N6MTFRASE"/>
</dbReference>
<keyword evidence="5" id="KW-0949">S-adenosyl-L-methionine</keyword>
<dbReference type="GO" id="GO:0009307">
    <property type="term" value="P:DNA restriction-modification system"/>
    <property type="evidence" value="ECO:0007669"/>
    <property type="project" value="InterPro"/>
</dbReference>
<keyword evidence="7" id="KW-0614">Plasmid</keyword>
<dbReference type="EC" id="2.1.1.72" evidence="2"/>
<keyword evidence="4" id="KW-0808">Transferase</keyword>
<reference evidence="7 8" key="1">
    <citation type="journal article" date="2018" name="Infect. Genet. Evol.">
        <title>Genome-wide analysis of Borrelia turcica and 'Candidatus Borrelia tachyglossi' shows relapsing fever-like genomes with unique genomic links to Lyme disease Borrelia.</title>
        <authorList>
            <person name="Gofton A.W."/>
            <person name="Margos G."/>
            <person name="Fingerle V."/>
            <person name="Hepner S."/>
            <person name="Loh S.M."/>
            <person name="Ryan U."/>
            <person name="Irwin P."/>
            <person name="Oskam C.L."/>
        </authorList>
    </citation>
    <scope>NUCLEOTIDE SEQUENCE [LARGE SCALE GENOMIC DNA]</scope>
    <source>
        <strain evidence="7 8">IST7</strain>
        <plasmid evidence="7">lp34</plasmid>
    </source>
</reference>
<evidence type="ECO:0000256" key="5">
    <source>
        <dbReference type="ARBA" id="ARBA00022691"/>
    </source>
</evidence>
<dbReference type="OrthoDB" id="9805629at2"/>
<dbReference type="RefSeq" id="WP_120104992.1">
    <property type="nucleotide sequence ID" value="NZ_CP028890.1"/>
</dbReference>
<evidence type="ECO:0000256" key="2">
    <source>
        <dbReference type="ARBA" id="ARBA00011900"/>
    </source>
</evidence>
<dbReference type="GO" id="GO:0006298">
    <property type="term" value="P:mismatch repair"/>
    <property type="evidence" value="ECO:0007669"/>
    <property type="project" value="TreeGrafter"/>
</dbReference>
<evidence type="ECO:0000256" key="6">
    <source>
        <dbReference type="ARBA" id="ARBA00047942"/>
    </source>
</evidence>
<geneLocation type="plasmid" evidence="7 8">
    <name>lp34</name>
</geneLocation>
<comment type="catalytic activity">
    <reaction evidence="6">
        <text>a 2'-deoxyadenosine in DNA + S-adenosyl-L-methionine = an N(6)-methyl-2'-deoxyadenosine in DNA + S-adenosyl-L-homocysteine + H(+)</text>
        <dbReference type="Rhea" id="RHEA:15197"/>
        <dbReference type="Rhea" id="RHEA-COMP:12418"/>
        <dbReference type="Rhea" id="RHEA-COMP:12419"/>
        <dbReference type="ChEBI" id="CHEBI:15378"/>
        <dbReference type="ChEBI" id="CHEBI:57856"/>
        <dbReference type="ChEBI" id="CHEBI:59789"/>
        <dbReference type="ChEBI" id="CHEBI:90615"/>
        <dbReference type="ChEBI" id="CHEBI:90616"/>
        <dbReference type="EC" id="2.1.1.72"/>
    </reaction>
</comment>
<comment type="similarity">
    <text evidence="1">Belongs to the N(4)/N(6)-methyltransferase family.</text>
</comment>
<evidence type="ECO:0000313" key="8">
    <source>
        <dbReference type="Proteomes" id="UP000275571"/>
    </source>
</evidence>
<gene>
    <name evidence="7" type="ORF">DB313_06090</name>
</gene>
<sequence length="242" mass="28455">MPKYDCYIEGFLGTGAIFLNKPLAKYNILNDHSRFIYELFLMLKEEPCELYRRVEDALIYDKIINENQDKIEYQLLRSLYSIYTSCTATIVLGRRNAKKIFLEKLALYRETVQKMLMHTVITCRDIFKFLASIESRNKIYSTFIYLDPPYAVSKGRLFDNKGWSLSLLEKLIVEVKRYEWQFAISEFDDTAVIELFKKHGLYITTISKSSGASSKFGYDKHEILATSFNLRVSQDDRRVLFK</sequence>
<dbReference type="SUPFAM" id="SSF53335">
    <property type="entry name" value="S-adenosyl-L-methionine-dependent methyltransferases"/>
    <property type="match status" value="1"/>
</dbReference>
<keyword evidence="3" id="KW-0489">Methyltransferase</keyword>
<evidence type="ECO:0000256" key="4">
    <source>
        <dbReference type="ARBA" id="ARBA00022679"/>
    </source>
</evidence>
<dbReference type="InterPro" id="IPR029063">
    <property type="entry name" value="SAM-dependent_MTases_sf"/>
</dbReference>
<dbReference type="Proteomes" id="UP000275571">
    <property type="component" value="Plasmid lp34"/>
</dbReference>
<accession>A0A386PNM0</accession>
<dbReference type="Gene3D" id="3.40.50.150">
    <property type="entry name" value="Vaccinia Virus protein VP39"/>
    <property type="match status" value="1"/>
</dbReference>
<proteinExistence type="inferred from homology"/>
<dbReference type="InterPro" id="IPR023095">
    <property type="entry name" value="Ade_MeTrfase_dom_2"/>
</dbReference>
<dbReference type="EMBL" id="CP028890">
    <property type="protein sequence ID" value="AYE37071.1"/>
    <property type="molecule type" value="Genomic_DNA"/>
</dbReference>
<dbReference type="PANTHER" id="PTHR30481">
    <property type="entry name" value="DNA ADENINE METHYLASE"/>
    <property type="match status" value="1"/>
</dbReference>
<name>A0A386PNM0_9SPIR</name>
<dbReference type="InterPro" id="IPR012327">
    <property type="entry name" value="MeTrfase_D12"/>
</dbReference>
<dbReference type="GO" id="GO:0032259">
    <property type="term" value="P:methylation"/>
    <property type="evidence" value="ECO:0007669"/>
    <property type="project" value="UniProtKB-KW"/>
</dbReference>
<dbReference type="Gene3D" id="1.10.1020.10">
    <property type="entry name" value="Adenine-specific Methyltransferase, Domain 2"/>
    <property type="match status" value="1"/>
</dbReference>